<dbReference type="Gene3D" id="2.170.120.30">
    <property type="match status" value="2"/>
</dbReference>
<evidence type="ECO:0000313" key="1">
    <source>
        <dbReference type="EMBL" id="MBS4201648.1"/>
    </source>
</evidence>
<dbReference type="PANTHER" id="PTHR37804:SF1">
    <property type="entry name" value="CDAA REGULATORY PROTEIN CDAR"/>
    <property type="match status" value="1"/>
</dbReference>
<dbReference type="Pfam" id="PF07949">
    <property type="entry name" value="YbbR"/>
    <property type="match status" value="3"/>
</dbReference>
<dbReference type="InterPro" id="IPR012505">
    <property type="entry name" value="YbbR"/>
</dbReference>
<dbReference type="PANTHER" id="PTHR37804">
    <property type="entry name" value="CDAA REGULATORY PROTEIN CDAR"/>
    <property type="match status" value="1"/>
</dbReference>
<evidence type="ECO:0000313" key="2">
    <source>
        <dbReference type="Proteomes" id="UP000682713"/>
    </source>
</evidence>
<keyword evidence="2" id="KW-1185">Reference proteome</keyword>
<dbReference type="Proteomes" id="UP000682713">
    <property type="component" value="Unassembled WGS sequence"/>
</dbReference>
<accession>A0A942YLN3</accession>
<dbReference type="InterPro" id="IPR053154">
    <property type="entry name" value="c-di-AMP_regulator"/>
</dbReference>
<name>A0A942YLN3_9BACI</name>
<sequence>MDKFMENPWFVRIISMLLAILLFVTANDYFGGTKPGTNPNEMENANADTITNVPVEVYYDSENLVVTGIPQTVDVKIEGQRRFVEAAKRQRDFTVYIDLSDAQIGRHRVQFLFKDISDKLKVTIEPAYADISLQEKVTKEFGVEAEFNRSILAEGFEAERPEIEPKTVKITGAKDDIEKISYVKATIDASGLISDTIKQYAKVTVLDRDLNKLDVIVDPETVLVTIPVTNPRKNVPVKINTTGTPPDDIHIKTISTVTPEVMIFGRTEILKDVDEVEVTVDVSGIREDTELEVPIKYPLGVNKITPDKIKVKILTEKKQEEKTLKDIKIESKGLNADLNMELLSPANGTVSLKVKGEKDNLEKALDSDFHIFLNLDGLTAGDHEVNLVVDGLKDVQWELSNKKAKIRLTEKENV</sequence>
<dbReference type="Gene3D" id="2.170.120.40">
    <property type="entry name" value="YbbR-like domain"/>
    <property type="match status" value="2"/>
</dbReference>
<comment type="caution">
    <text evidence="1">The sequence shown here is derived from an EMBL/GenBank/DDBJ whole genome shotgun (WGS) entry which is preliminary data.</text>
</comment>
<dbReference type="RefSeq" id="WP_213112098.1">
    <property type="nucleotide sequence ID" value="NZ_JAGYPJ010000001.1"/>
</dbReference>
<dbReference type="AlphaFoldDB" id="A0A942YLN3"/>
<protein>
    <submittedName>
        <fullName evidence="1">YbbR-like domain-containing protein</fullName>
    </submittedName>
</protein>
<proteinExistence type="predicted"/>
<dbReference type="EMBL" id="JAGYPJ010000001">
    <property type="protein sequence ID" value="MBS4201648.1"/>
    <property type="molecule type" value="Genomic_DNA"/>
</dbReference>
<organism evidence="1 2">
    <name type="scientific">Lederbergia citrisecunda</name>
    <dbReference type="NCBI Taxonomy" id="2833583"/>
    <lineage>
        <taxon>Bacteria</taxon>
        <taxon>Bacillati</taxon>
        <taxon>Bacillota</taxon>
        <taxon>Bacilli</taxon>
        <taxon>Bacillales</taxon>
        <taxon>Bacillaceae</taxon>
        <taxon>Lederbergia</taxon>
    </lineage>
</organism>
<gene>
    <name evidence="1" type="ORF">KHA93_18765</name>
</gene>
<reference evidence="1 2" key="1">
    <citation type="submission" date="2021-05" db="EMBL/GenBank/DDBJ databases">
        <title>Novel Bacillus species.</title>
        <authorList>
            <person name="Liu G."/>
        </authorList>
    </citation>
    <scope>NUCLEOTIDE SEQUENCE [LARGE SCALE GENOMIC DNA]</scope>
    <source>
        <strain evidence="1 2">FJAT-49732</strain>
    </source>
</reference>